<dbReference type="SUPFAM" id="SSF48726">
    <property type="entry name" value="Immunoglobulin"/>
    <property type="match status" value="1"/>
</dbReference>
<proteinExistence type="predicted"/>
<evidence type="ECO:0000313" key="3">
    <source>
        <dbReference type="EMBL" id="KAG9270591.1"/>
    </source>
</evidence>
<dbReference type="Proteomes" id="UP000752171">
    <property type="component" value="Unassembled WGS sequence"/>
</dbReference>
<evidence type="ECO:0000313" key="4">
    <source>
        <dbReference type="Proteomes" id="UP000752171"/>
    </source>
</evidence>
<name>A0A8T2LP55_ASTMX</name>
<feature type="domain" description="Ig-like" evidence="2">
    <location>
        <begin position="1"/>
        <end position="73"/>
    </location>
</feature>
<keyword evidence="1" id="KW-1133">Transmembrane helix</keyword>
<dbReference type="AlphaFoldDB" id="A0A8T2LP55"/>
<sequence>MLICSAYDFYPKPIKLTWLRNGKKVTGDVVFSEELYDGDWYYQIHSHLEYSPGPAEQITCMVEHLSFSQPPLSEAERDKVVVGVTGLLMGVIIATTGLIYYKRKQTGQNLYSLCLSFGDLFCNVS</sequence>
<accession>A0A8T2LP55</accession>
<dbReference type="Pfam" id="PF07654">
    <property type="entry name" value="C1-set"/>
    <property type="match status" value="1"/>
</dbReference>
<dbReference type="InterPro" id="IPR036179">
    <property type="entry name" value="Ig-like_dom_sf"/>
</dbReference>
<comment type="caution">
    <text evidence="3">The sequence shown here is derived from an EMBL/GenBank/DDBJ whole genome shotgun (WGS) entry which is preliminary data.</text>
</comment>
<keyword evidence="1" id="KW-0812">Transmembrane</keyword>
<dbReference type="PANTHER" id="PTHR19944">
    <property type="entry name" value="MHC CLASS II-RELATED"/>
    <property type="match status" value="1"/>
</dbReference>
<gene>
    <name evidence="3" type="primary">RT1-B</name>
    <name evidence="3" type="ORF">AMEX_G15558</name>
</gene>
<keyword evidence="1" id="KW-0472">Membrane</keyword>
<protein>
    <submittedName>
        <fullName evidence="3">Rano class II histocompatibility antigen, A beta chain-like</fullName>
    </submittedName>
</protein>
<organism evidence="3 4">
    <name type="scientific">Astyanax mexicanus</name>
    <name type="common">Blind cave fish</name>
    <name type="synonym">Astyanax fasciatus mexicanus</name>
    <dbReference type="NCBI Taxonomy" id="7994"/>
    <lineage>
        <taxon>Eukaryota</taxon>
        <taxon>Metazoa</taxon>
        <taxon>Chordata</taxon>
        <taxon>Craniata</taxon>
        <taxon>Vertebrata</taxon>
        <taxon>Euteleostomi</taxon>
        <taxon>Actinopterygii</taxon>
        <taxon>Neopterygii</taxon>
        <taxon>Teleostei</taxon>
        <taxon>Ostariophysi</taxon>
        <taxon>Characiformes</taxon>
        <taxon>Characoidei</taxon>
        <taxon>Acestrorhamphidae</taxon>
        <taxon>Acestrorhamphinae</taxon>
        <taxon>Astyanax</taxon>
    </lineage>
</organism>
<dbReference type="InterPro" id="IPR003597">
    <property type="entry name" value="Ig_C1-set"/>
</dbReference>
<dbReference type="Gene3D" id="2.60.40.10">
    <property type="entry name" value="Immunoglobulins"/>
    <property type="match status" value="1"/>
</dbReference>
<dbReference type="InterPro" id="IPR007110">
    <property type="entry name" value="Ig-like_dom"/>
</dbReference>
<dbReference type="PANTHER" id="PTHR19944:SF99">
    <property type="entry name" value="HLA CLASS II HISTOCOMPATIBILITY ANTIGEN, DRB1 BETA CHAIN"/>
    <property type="match status" value="1"/>
</dbReference>
<dbReference type="InterPro" id="IPR050160">
    <property type="entry name" value="MHC/Immunoglobulin"/>
</dbReference>
<feature type="transmembrane region" description="Helical" evidence="1">
    <location>
        <begin position="80"/>
        <end position="101"/>
    </location>
</feature>
<dbReference type="SMR" id="A0A8T2LP55"/>
<evidence type="ECO:0000259" key="2">
    <source>
        <dbReference type="PROSITE" id="PS50835"/>
    </source>
</evidence>
<dbReference type="EMBL" id="JAICCE010000012">
    <property type="protein sequence ID" value="KAG9270591.1"/>
    <property type="molecule type" value="Genomic_DNA"/>
</dbReference>
<reference evidence="3 4" key="1">
    <citation type="submission" date="2021-07" db="EMBL/GenBank/DDBJ databases">
        <authorList>
            <person name="Imarazene B."/>
            <person name="Zahm M."/>
            <person name="Klopp C."/>
            <person name="Cabau C."/>
            <person name="Beille S."/>
            <person name="Jouanno E."/>
            <person name="Castinel A."/>
            <person name="Lluch J."/>
            <person name="Gil L."/>
            <person name="Kuchtly C."/>
            <person name="Lopez Roques C."/>
            <person name="Donnadieu C."/>
            <person name="Parrinello H."/>
            <person name="Journot L."/>
            <person name="Du K."/>
            <person name="Schartl M."/>
            <person name="Retaux S."/>
            <person name="Guiguen Y."/>
        </authorList>
    </citation>
    <scope>NUCLEOTIDE SEQUENCE [LARGE SCALE GENOMIC DNA]</scope>
    <source>
        <strain evidence="3">Pach_M1</strain>
        <tissue evidence="3">Testis</tissue>
    </source>
</reference>
<dbReference type="InterPro" id="IPR013783">
    <property type="entry name" value="Ig-like_fold"/>
</dbReference>
<evidence type="ECO:0000256" key="1">
    <source>
        <dbReference type="SAM" id="Phobius"/>
    </source>
</evidence>
<dbReference type="SMART" id="SM00407">
    <property type="entry name" value="IGc1"/>
    <property type="match status" value="1"/>
</dbReference>
<dbReference type="PROSITE" id="PS50835">
    <property type="entry name" value="IG_LIKE"/>
    <property type="match status" value="1"/>
</dbReference>